<proteinExistence type="predicted"/>
<protein>
    <submittedName>
        <fullName evidence="1">Uncharacterized protein</fullName>
    </submittedName>
</protein>
<evidence type="ECO:0000313" key="1">
    <source>
        <dbReference type="EMBL" id="KAF2676181.1"/>
    </source>
</evidence>
<dbReference type="EMBL" id="MU005638">
    <property type="protein sequence ID" value="KAF2676181.1"/>
    <property type="molecule type" value="Genomic_DNA"/>
</dbReference>
<evidence type="ECO:0000313" key="2">
    <source>
        <dbReference type="Proteomes" id="UP000799291"/>
    </source>
</evidence>
<reference evidence="1" key="1">
    <citation type="journal article" date="2020" name="Stud. Mycol.">
        <title>101 Dothideomycetes genomes: a test case for predicting lifestyles and emergence of pathogens.</title>
        <authorList>
            <person name="Haridas S."/>
            <person name="Albert R."/>
            <person name="Binder M."/>
            <person name="Bloem J."/>
            <person name="Labutti K."/>
            <person name="Salamov A."/>
            <person name="Andreopoulos B."/>
            <person name="Baker S."/>
            <person name="Barry K."/>
            <person name="Bills G."/>
            <person name="Bluhm B."/>
            <person name="Cannon C."/>
            <person name="Castanera R."/>
            <person name="Culley D."/>
            <person name="Daum C."/>
            <person name="Ezra D."/>
            <person name="Gonzalez J."/>
            <person name="Henrissat B."/>
            <person name="Kuo A."/>
            <person name="Liang C."/>
            <person name="Lipzen A."/>
            <person name="Lutzoni F."/>
            <person name="Magnuson J."/>
            <person name="Mondo S."/>
            <person name="Nolan M."/>
            <person name="Ohm R."/>
            <person name="Pangilinan J."/>
            <person name="Park H.-J."/>
            <person name="Ramirez L."/>
            <person name="Alfaro M."/>
            <person name="Sun H."/>
            <person name="Tritt A."/>
            <person name="Yoshinaga Y."/>
            <person name="Zwiers L.-H."/>
            <person name="Turgeon B."/>
            <person name="Goodwin S."/>
            <person name="Spatafora J."/>
            <person name="Crous P."/>
            <person name="Grigoriev I."/>
        </authorList>
    </citation>
    <scope>NUCLEOTIDE SEQUENCE</scope>
    <source>
        <strain evidence="1">CBS 122367</strain>
    </source>
</reference>
<sequence>MAAVPMGSAEGSVLQYARIRVVAVRTVLASLALTTKNGPLGLGFGHRIADFARVQFSSHNPLVLEMIKTEPSSPDRFIPVTLGMQLHWLRTRLRRSNKTLNRQLHPLSPLPSIQSSILPQLINPTTIRLQILHDPILMSPRGHLRLHLFLPLAPFALIPAYENQHHCAEDEPETGSDERD</sequence>
<name>A0A6G1IDY3_9PLEO</name>
<gene>
    <name evidence="1" type="ORF">K458DRAFT_424922</name>
</gene>
<organism evidence="1 2">
    <name type="scientific">Lentithecium fluviatile CBS 122367</name>
    <dbReference type="NCBI Taxonomy" id="1168545"/>
    <lineage>
        <taxon>Eukaryota</taxon>
        <taxon>Fungi</taxon>
        <taxon>Dikarya</taxon>
        <taxon>Ascomycota</taxon>
        <taxon>Pezizomycotina</taxon>
        <taxon>Dothideomycetes</taxon>
        <taxon>Pleosporomycetidae</taxon>
        <taxon>Pleosporales</taxon>
        <taxon>Massarineae</taxon>
        <taxon>Lentitheciaceae</taxon>
        <taxon>Lentithecium</taxon>
    </lineage>
</organism>
<dbReference type="Proteomes" id="UP000799291">
    <property type="component" value="Unassembled WGS sequence"/>
</dbReference>
<keyword evidence="2" id="KW-1185">Reference proteome</keyword>
<dbReference type="AlphaFoldDB" id="A0A6G1IDY3"/>
<accession>A0A6G1IDY3</accession>